<reference evidence="2 3" key="1">
    <citation type="journal article" date="2011" name="Science">
        <title>The Selaginella genome identifies genetic changes associated with the evolution of vascular plants.</title>
        <authorList>
            <person name="Banks J.A."/>
            <person name="Nishiyama T."/>
            <person name="Hasebe M."/>
            <person name="Bowman J.L."/>
            <person name="Gribskov M."/>
            <person name="dePamphilis C."/>
            <person name="Albert V.A."/>
            <person name="Aono N."/>
            <person name="Aoyama T."/>
            <person name="Ambrose B.A."/>
            <person name="Ashton N.W."/>
            <person name="Axtell M.J."/>
            <person name="Barker E."/>
            <person name="Barker M.S."/>
            <person name="Bennetzen J.L."/>
            <person name="Bonawitz N.D."/>
            <person name="Chapple C."/>
            <person name="Cheng C."/>
            <person name="Correa L.G."/>
            <person name="Dacre M."/>
            <person name="DeBarry J."/>
            <person name="Dreyer I."/>
            <person name="Elias M."/>
            <person name="Engstrom E.M."/>
            <person name="Estelle M."/>
            <person name="Feng L."/>
            <person name="Finet C."/>
            <person name="Floyd S.K."/>
            <person name="Frommer W.B."/>
            <person name="Fujita T."/>
            <person name="Gramzow L."/>
            <person name="Gutensohn M."/>
            <person name="Harholt J."/>
            <person name="Hattori M."/>
            <person name="Heyl A."/>
            <person name="Hirai T."/>
            <person name="Hiwatashi Y."/>
            <person name="Ishikawa M."/>
            <person name="Iwata M."/>
            <person name="Karol K.G."/>
            <person name="Koehler B."/>
            <person name="Kolukisaoglu U."/>
            <person name="Kubo M."/>
            <person name="Kurata T."/>
            <person name="Lalonde S."/>
            <person name="Li K."/>
            <person name="Li Y."/>
            <person name="Litt A."/>
            <person name="Lyons E."/>
            <person name="Manning G."/>
            <person name="Maruyama T."/>
            <person name="Michael T.P."/>
            <person name="Mikami K."/>
            <person name="Miyazaki S."/>
            <person name="Morinaga S."/>
            <person name="Murata T."/>
            <person name="Mueller-Roeber B."/>
            <person name="Nelson D.R."/>
            <person name="Obara M."/>
            <person name="Oguri Y."/>
            <person name="Olmstead R.G."/>
            <person name="Onodera N."/>
            <person name="Petersen B.L."/>
            <person name="Pils B."/>
            <person name="Prigge M."/>
            <person name="Rensing S.A."/>
            <person name="Riano-Pachon D.M."/>
            <person name="Roberts A.W."/>
            <person name="Sato Y."/>
            <person name="Scheller H.V."/>
            <person name="Schulz B."/>
            <person name="Schulz C."/>
            <person name="Shakirov E.V."/>
            <person name="Shibagaki N."/>
            <person name="Shinohara N."/>
            <person name="Shippen D.E."/>
            <person name="Soerensen I."/>
            <person name="Sotooka R."/>
            <person name="Sugimoto N."/>
            <person name="Sugita M."/>
            <person name="Sumikawa N."/>
            <person name="Tanurdzic M."/>
            <person name="Theissen G."/>
            <person name="Ulvskov P."/>
            <person name="Wakazuki S."/>
            <person name="Weng J.K."/>
            <person name="Willats W.W."/>
            <person name="Wipf D."/>
            <person name="Wolf P.G."/>
            <person name="Yang L."/>
            <person name="Zimmer A.D."/>
            <person name="Zhu Q."/>
            <person name="Mitros T."/>
            <person name="Hellsten U."/>
            <person name="Loque D."/>
            <person name="Otillar R."/>
            <person name="Salamov A."/>
            <person name="Schmutz J."/>
            <person name="Shapiro H."/>
            <person name="Lindquist E."/>
            <person name="Lucas S."/>
            <person name="Rokhsar D."/>
            <person name="Grigoriev I.V."/>
        </authorList>
    </citation>
    <scope>NUCLEOTIDE SEQUENCE [LARGE SCALE GENOMIC DNA]</scope>
</reference>
<keyword evidence="3" id="KW-1185">Reference proteome</keyword>
<feature type="compositionally biased region" description="Gly residues" evidence="1">
    <location>
        <begin position="67"/>
        <end position="76"/>
    </location>
</feature>
<sequence length="285" mass="29382">MQEVHGSIVTPTLVLSLLDLDPSSKNRRRGCSHLLGSCCCWGAGDETTPIATSSSNPSSAKVENPAGRGGGGGGGSSSSSSSRTGESPMPPSAQPSSMPPPIPVPAFLSSDEPVHPTNGERNSSAASSESGKSAGGDAAGGGGEGEVKKEVARLPEVKPGPGGIRRKRSGVLAKRKITWVDDHGVDIAQIKEFEPSFLGVLVGVLRSFSAVTPRTPMKRAMTNPPSRAPALYNSIEFSLERLTPRTRELNLVSGTGRGTRGSKPPGRSLCILAVFLLAHPSGLTT</sequence>
<feature type="compositionally biased region" description="Gly residues" evidence="1">
    <location>
        <begin position="133"/>
        <end position="144"/>
    </location>
</feature>
<dbReference type="EMBL" id="GL377583">
    <property type="protein sequence ID" value="EFJ26888.1"/>
    <property type="molecule type" value="Genomic_DNA"/>
</dbReference>
<dbReference type="Gramene" id="EFJ26888">
    <property type="protein sequence ID" value="EFJ26888"/>
    <property type="gene ID" value="SELMODRAFT_441727"/>
</dbReference>
<feature type="compositionally biased region" description="Polar residues" evidence="1">
    <location>
        <begin position="50"/>
        <end position="61"/>
    </location>
</feature>
<evidence type="ECO:0000313" key="3">
    <source>
        <dbReference type="Proteomes" id="UP000001514"/>
    </source>
</evidence>
<evidence type="ECO:0000256" key="1">
    <source>
        <dbReference type="SAM" id="MobiDB-lite"/>
    </source>
</evidence>
<feature type="region of interest" description="Disordered" evidence="1">
    <location>
        <begin position="50"/>
        <end position="167"/>
    </location>
</feature>
<dbReference type="AlphaFoldDB" id="D8RLC0"/>
<organism evidence="3">
    <name type="scientific">Selaginella moellendorffii</name>
    <name type="common">Spikemoss</name>
    <dbReference type="NCBI Taxonomy" id="88036"/>
    <lineage>
        <taxon>Eukaryota</taxon>
        <taxon>Viridiplantae</taxon>
        <taxon>Streptophyta</taxon>
        <taxon>Embryophyta</taxon>
        <taxon>Tracheophyta</taxon>
        <taxon>Lycopodiopsida</taxon>
        <taxon>Selaginellales</taxon>
        <taxon>Selaginellaceae</taxon>
        <taxon>Selaginella</taxon>
    </lineage>
</organism>
<protein>
    <submittedName>
        <fullName evidence="2">Uncharacterized protein</fullName>
    </submittedName>
</protein>
<gene>
    <name evidence="2" type="ORF">SELMODRAFT_441727</name>
</gene>
<dbReference type="KEGG" id="smo:SELMODRAFT_441727"/>
<dbReference type="Proteomes" id="UP000001514">
    <property type="component" value="Unassembled WGS sequence"/>
</dbReference>
<feature type="compositionally biased region" description="Low complexity" evidence="1">
    <location>
        <begin position="123"/>
        <end position="132"/>
    </location>
</feature>
<accession>D8RLC0</accession>
<name>D8RLC0_SELML</name>
<dbReference type="InParanoid" id="D8RLC0"/>
<dbReference type="HOGENOM" id="CLU_977946_0_0_1"/>
<evidence type="ECO:0000313" key="2">
    <source>
        <dbReference type="EMBL" id="EFJ26888.1"/>
    </source>
</evidence>
<feature type="compositionally biased region" description="Pro residues" evidence="1">
    <location>
        <begin position="88"/>
        <end position="104"/>
    </location>
</feature>
<proteinExistence type="predicted"/>
<feature type="compositionally biased region" description="Basic and acidic residues" evidence="1">
    <location>
        <begin position="145"/>
        <end position="156"/>
    </location>
</feature>